<gene>
    <name evidence="1" type="ORF">DPMN_161297</name>
</gene>
<evidence type="ECO:0000313" key="2">
    <source>
        <dbReference type="Proteomes" id="UP000828390"/>
    </source>
</evidence>
<reference evidence="1" key="1">
    <citation type="journal article" date="2019" name="bioRxiv">
        <title>The Genome of the Zebra Mussel, Dreissena polymorpha: A Resource for Invasive Species Research.</title>
        <authorList>
            <person name="McCartney M.A."/>
            <person name="Auch B."/>
            <person name="Kono T."/>
            <person name="Mallez S."/>
            <person name="Zhang Y."/>
            <person name="Obille A."/>
            <person name="Becker A."/>
            <person name="Abrahante J.E."/>
            <person name="Garbe J."/>
            <person name="Badalamenti J.P."/>
            <person name="Herman A."/>
            <person name="Mangelson H."/>
            <person name="Liachko I."/>
            <person name="Sullivan S."/>
            <person name="Sone E.D."/>
            <person name="Koren S."/>
            <person name="Silverstein K.A.T."/>
            <person name="Beckman K.B."/>
            <person name="Gohl D.M."/>
        </authorList>
    </citation>
    <scope>NUCLEOTIDE SEQUENCE</scope>
    <source>
        <strain evidence="1">Duluth1</strain>
        <tissue evidence="1">Whole animal</tissue>
    </source>
</reference>
<evidence type="ECO:0000313" key="1">
    <source>
        <dbReference type="EMBL" id="KAH3783360.1"/>
    </source>
</evidence>
<sequence>MVVLALAGGRFNAASVLEHAPGRALTSGHTVCGTRDGLMETLARGRAGGGAVRVHEARRAFLGWKKRELEHCTLNLCA</sequence>
<dbReference type="AlphaFoldDB" id="A0A9D4ESS2"/>
<keyword evidence="2" id="KW-1185">Reference proteome</keyword>
<proteinExistence type="predicted"/>
<name>A0A9D4ESS2_DREPO</name>
<reference evidence="1" key="2">
    <citation type="submission" date="2020-11" db="EMBL/GenBank/DDBJ databases">
        <authorList>
            <person name="McCartney M.A."/>
            <person name="Auch B."/>
            <person name="Kono T."/>
            <person name="Mallez S."/>
            <person name="Becker A."/>
            <person name="Gohl D.M."/>
            <person name="Silverstein K.A.T."/>
            <person name="Koren S."/>
            <person name="Bechman K.B."/>
            <person name="Herman A."/>
            <person name="Abrahante J.E."/>
            <person name="Garbe J."/>
        </authorList>
    </citation>
    <scope>NUCLEOTIDE SEQUENCE</scope>
    <source>
        <strain evidence="1">Duluth1</strain>
        <tissue evidence="1">Whole animal</tissue>
    </source>
</reference>
<protein>
    <submittedName>
        <fullName evidence="1">Uncharacterized protein</fullName>
    </submittedName>
</protein>
<accession>A0A9D4ESS2</accession>
<dbReference type="EMBL" id="JAIWYP010000008">
    <property type="protein sequence ID" value="KAH3783360.1"/>
    <property type="molecule type" value="Genomic_DNA"/>
</dbReference>
<dbReference type="Proteomes" id="UP000828390">
    <property type="component" value="Unassembled WGS sequence"/>
</dbReference>
<comment type="caution">
    <text evidence="1">The sequence shown here is derived from an EMBL/GenBank/DDBJ whole genome shotgun (WGS) entry which is preliminary data.</text>
</comment>
<organism evidence="1 2">
    <name type="scientific">Dreissena polymorpha</name>
    <name type="common">Zebra mussel</name>
    <name type="synonym">Mytilus polymorpha</name>
    <dbReference type="NCBI Taxonomy" id="45954"/>
    <lineage>
        <taxon>Eukaryota</taxon>
        <taxon>Metazoa</taxon>
        <taxon>Spiralia</taxon>
        <taxon>Lophotrochozoa</taxon>
        <taxon>Mollusca</taxon>
        <taxon>Bivalvia</taxon>
        <taxon>Autobranchia</taxon>
        <taxon>Heteroconchia</taxon>
        <taxon>Euheterodonta</taxon>
        <taxon>Imparidentia</taxon>
        <taxon>Neoheterodontei</taxon>
        <taxon>Myida</taxon>
        <taxon>Dreissenoidea</taxon>
        <taxon>Dreissenidae</taxon>
        <taxon>Dreissena</taxon>
    </lineage>
</organism>